<evidence type="ECO:0000313" key="4">
    <source>
        <dbReference type="Proteomes" id="UP001500957"/>
    </source>
</evidence>
<organism evidence="3 4">
    <name type="scientific">Sporichthya brevicatena</name>
    <dbReference type="NCBI Taxonomy" id="171442"/>
    <lineage>
        <taxon>Bacteria</taxon>
        <taxon>Bacillati</taxon>
        <taxon>Actinomycetota</taxon>
        <taxon>Actinomycetes</taxon>
        <taxon>Sporichthyales</taxon>
        <taxon>Sporichthyaceae</taxon>
        <taxon>Sporichthya</taxon>
    </lineage>
</organism>
<dbReference type="InterPro" id="IPR011050">
    <property type="entry name" value="Pectin_lyase_fold/virulence"/>
</dbReference>
<comment type="caution">
    <text evidence="3">The sequence shown here is derived from an EMBL/GenBank/DDBJ whole genome shotgun (WGS) entry which is preliminary data.</text>
</comment>
<sequence length="677" mass="63670">MSARSLALGLTSAMCVSLAMTLAAPTAQAATPVTLHVSATGNDAGNCTTAPGCRTIQRAVNVAASFLPTPIDATILVGPGTFAESSADTSAGLTITSSAFSALKIAGAGANLTTISPAQARRVIRIAGAYPVTISGVTITGGKAPAATAQAPVNDGGGILRTGGGNLTLDGVVLTRNGAGPGLAGTAGADRGTGSPDGADGGTSTAGGPGGSGGGVAMAGGVLTVVNSTVERNAAGAGGAGGKGGNGGDGRSGGLLSSAGAGGDGAAGSAGGIGGSGGGIAFAGSVLTIANSTIVSNASGRGGAGGAGGSGGAGHGSKAGGNAARGGSGGAGGQGGGIALLSGVTGATLTHVTLAANATDAGGAAGANGTVGKGKTNGSLVGAAPTNGGQFLSGGLAAAAGTVTLEASLLANAQANCVPAATTAVASVASDASCFTDGSGPAEAPNKVSTSASALSALAANGARTPTAAVANTNAAFGAVPVSSGLCGGDTNGQDQRGEARPGISGPNACTAGAYEPQVPPVAPTITGKIASAAGKTKYGWYRDTVTVTFTCTPGSSPLTAPCPKPMVLSSSGANRGGTVTITNQQGLSASIKIALNIDKNKPTIAIKGVQKGKTYTAPRQVRCVAGDSLSGPYMCQVTATAKLVRKNRAVRVDYTATALDRAGNVRTKKGYYVYTR</sequence>
<dbReference type="Gene3D" id="2.160.20.10">
    <property type="entry name" value="Single-stranded right-handed beta-helix, Pectin lyase-like"/>
    <property type="match status" value="1"/>
</dbReference>
<dbReference type="RefSeq" id="WP_344605665.1">
    <property type="nucleotide sequence ID" value="NZ_BAAAHE010000021.1"/>
</dbReference>
<gene>
    <name evidence="3" type="ORF">GCM10009547_27620</name>
</gene>
<dbReference type="SUPFAM" id="SSF51126">
    <property type="entry name" value="Pectin lyase-like"/>
    <property type="match status" value="1"/>
</dbReference>
<name>A0ABP3S123_9ACTN</name>
<keyword evidence="2" id="KW-0732">Signal</keyword>
<dbReference type="InterPro" id="IPR012334">
    <property type="entry name" value="Pectin_lyas_fold"/>
</dbReference>
<accession>A0ABP3S123</accession>
<protein>
    <submittedName>
        <fullName evidence="3">Uncharacterized protein</fullName>
    </submittedName>
</protein>
<keyword evidence="4" id="KW-1185">Reference proteome</keyword>
<dbReference type="EMBL" id="BAAAHE010000021">
    <property type="protein sequence ID" value="GAA0623078.1"/>
    <property type="molecule type" value="Genomic_DNA"/>
</dbReference>
<evidence type="ECO:0000256" key="2">
    <source>
        <dbReference type="SAM" id="SignalP"/>
    </source>
</evidence>
<evidence type="ECO:0000313" key="3">
    <source>
        <dbReference type="EMBL" id="GAA0623078.1"/>
    </source>
</evidence>
<feature type="compositionally biased region" description="Gly residues" evidence="1">
    <location>
        <begin position="199"/>
        <end position="213"/>
    </location>
</feature>
<feature type="compositionally biased region" description="Gly residues" evidence="1">
    <location>
        <begin position="236"/>
        <end position="253"/>
    </location>
</feature>
<feature type="chain" id="PRO_5047161065" evidence="2">
    <location>
        <begin position="30"/>
        <end position="677"/>
    </location>
</feature>
<feature type="region of interest" description="Disordered" evidence="1">
    <location>
        <begin position="302"/>
        <end position="328"/>
    </location>
</feature>
<evidence type="ECO:0000256" key="1">
    <source>
        <dbReference type="SAM" id="MobiDB-lite"/>
    </source>
</evidence>
<reference evidence="4" key="1">
    <citation type="journal article" date="2019" name="Int. J. Syst. Evol. Microbiol.">
        <title>The Global Catalogue of Microorganisms (GCM) 10K type strain sequencing project: providing services to taxonomists for standard genome sequencing and annotation.</title>
        <authorList>
            <consortium name="The Broad Institute Genomics Platform"/>
            <consortium name="The Broad Institute Genome Sequencing Center for Infectious Disease"/>
            <person name="Wu L."/>
            <person name="Ma J."/>
        </authorList>
    </citation>
    <scope>NUCLEOTIDE SEQUENCE [LARGE SCALE GENOMIC DNA]</scope>
    <source>
        <strain evidence="4">JCM 10671</strain>
    </source>
</reference>
<feature type="region of interest" description="Disordered" evidence="1">
    <location>
        <begin position="183"/>
        <end position="213"/>
    </location>
</feature>
<feature type="region of interest" description="Disordered" evidence="1">
    <location>
        <begin position="235"/>
        <end position="256"/>
    </location>
</feature>
<dbReference type="Proteomes" id="UP001500957">
    <property type="component" value="Unassembled WGS sequence"/>
</dbReference>
<proteinExistence type="predicted"/>
<feature type="signal peptide" evidence="2">
    <location>
        <begin position="1"/>
        <end position="29"/>
    </location>
</feature>